<keyword evidence="2" id="KW-1185">Reference proteome</keyword>
<name>A0AA90NPX7_9ACTN</name>
<dbReference type="RefSeq" id="WP_305111373.1">
    <property type="nucleotide sequence ID" value="NZ_JAUTIX010000003.1"/>
</dbReference>
<protein>
    <submittedName>
        <fullName evidence="1">Uncharacterized protein</fullName>
    </submittedName>
</protein>
<sequence>MAATNEDLRELSGGWNEFGMPPSSSSLLSLTREAPELGIELPDRLSEAVSRHADLARRLRGLREDMTPAPLTASDVLSDDYVKVVRNRVLAAGVIDTALHEVGQVLKQSLRGVVMIASEWAKDEAYEDLNRLYVEKFDAVFLRKFGDDMTLADIRAVGDEETRILDLHDSILSAGPQGYDFNLGNAQWCLYAEWTKKTWTALVDCTGPNLALREGRTFFETVAHAGGTPRLARSRREAWERYNDLTLVTSPTIGTGR</sequence>
<evidence type="ECO:0000313" key="2">
    <source>
        <dbReference type="Proteomes" id="UP001178281"/>
    </source>
</evidence>
<dbReference type="EMBL" id="JAUTIX010000003">
    <property type="protein sequence ID" value="MDP0398539.1"/>
    <property type="molecule type" value="Genomic_DNA"/>
</dbReference>
<dbReference type="AlphaFoldDB" id="A0AA90NPX7"/>
<proteinExistence type="predicted"/>
<dbReference type="Proteomes" id="UP001178281">
    <property type="component" value="Unassembled WGS sequence"/>
</dbReference>
<organism evidence="1 2">
    <name type="scientific">Tsukamurella strandjordii</name>
    <dbReference type="NCBI Taxonomy" id="147577"/>
    <lineage>
        <taxon>Bacteria</taxon>
        <taxon>Bacillati</taxon>
        <taxon>Actinomycetota</taxon>
        <taxon>Actinomycetes</taxon>
        <taxon>Mycobacteriales</taxon>
        <taxon>Tsukamurellaceae</taxon>
        <taxon>Tsukamurella</taxon>
    </lineage>
</organism>
<gene>
    <name evidence="1" type="ORF">Q7X28_11425</name>
</gene>
<comment type="caution">
    <text evidence="1">The sequence shown here is derived from an EMBL/GenBank/DDBJ whole genome shotgun (WGS) entry which is preliminary data.</text>
</comment>
<accession>A0AA90NPX7</accession>
<evidence type="ECO:0000313" key="1">
    <source>
        <dbReference type="EMBL" id="MDP0398539.1"/>
    </source>
</evidence>
<reference evidence="1" key="1">
    <citation type="submission" date="2023-08" db="EMBL/GenBank/DDBJ databases">
        <title>The draft genome of Tsukamurella strandjordii strain 050030.</title>
        <authorList>
            <person name="Zhao F."/>
            <person name="Feng Y."/>
            <person name="Zong Z."/>
        </authorList>
    </citation>
    <scope>NUCLEOTIDE SEQUENCE</scope>
    <source>
        <strain evidence="1">050030</strain>
    </source>
</reference>